<gene>
    <name evidence="2" type="ORF">ASPZODRAFT_137417</name>
</gene>
<organism evidence="2 3">
    <name type="scientific">Penicilliopsis zonata CBS 506.65</name>
    <dbReference type="NCBI Taxonomy" id="1073090"/>
    <lineage>
        <taxon>Eukaryota</taxon>
        <taxon>Fungi</taxon>
        <taxon>Dikarya</taxon>
        <taxon>Ascomycota</taxon>
        <taxon>Pezizomycotina</taxon>
        <taxon>Eurotiomycetes</taxon>
        <taxon>Eurotiomycetidae</taxon>
        <taxon>Eurotiales</taxon>
        <taxon>Aspergillaceae</taxon>
        <taxon>Penicilliopsis</taxon>
    </lineage>
</organism>
<dbReference type="PANTHER" id="PTHR35587">
    <property type="entry name" value="EXPRESSED PROTEIN"/>
    <property type="match status" value="1"/>
</dbReference>
<keyword evidence="3" id="KW-1185">Reference proteome</keyword>
<protein>
    <submittedName>
        <fullName evidence="2">Uncharacterized protein</fullName>
    </submittedName>
</protein>
<dbReference type="RefSeq" id="XP_022576740.1">
    <property type="nucleotide sequence ID" value="XM_022724312.1"/>
</dbReference>
<dbReference type="GeneID" id="34610777"/>
<dbReference type="EMBL" id="KV878364">
    <property type="protein sequence ID" value="OJJ42230.1"/>
    <property type="molecule type" value="Genomic_DNA"/>
</dbReference>
<dbReference type="Proteomes" id="UP000184188">
    <property type="component" value="Unassembled WGS sequence"/>
</dbReference>
<dbReference type="STRING" id="1073090.A0A1L9S503"/>
<dbReference type="OrthoDB" id="2279190at2759"/>
<proteinExistence type="predicted"/>
<accession>A0A1L9S503</accession>
<evidence type="ECO:0000256" key="1">
    <source>
        <dbReference type="SAM" id="MobiDB-lite"/>
    </source>
</evidence>
<evidence type="ECO:0000313" key="3">
    <source>
        <dbReference type="Proteomes" id="UP000184188"/>
    </source>
</evidence>
<reference evidence="3" key="1">
    <citation type="journal article" date="2017" name="Genome Biol.">
        <title>Comparative genomics reveals high biological diversity and specific adaptations in the industrially and medically important fungal genus Aspergillus.</title>
        <authorList>
            <person name="de Vries R.P."/>
            <person name="Riley R."/>
            <person name="Wiebenga A."/>
            <person name="Aguilar-Osorio G."/>
            <person name="Amillis S."/>
            <person name="Uchima C.A."/>
            <person name="Anderluh G."/>
            <person name="Asadollahi M."/>
            <person name="Askin M."/>
            <person name="Barry K."/>
            <person name="Battaglia E."/>
            <person name="Bayram O."/>
            <person name="Benocci T."/>
            <person name="Braus-Stromeyer S.A."/>
            <person name="Caldana C."/>
            <person name="Canovas D."/>
            <person name="Cerqueira G.C."/>
            <person name="Chen F."/>
            <person name="Chen W."/>
            <person name="Choi C."/>
            <person name="Clum A."/>
            <person name="Dos Santos R.A."/>
            <person name="Damasio A.R."/>
            <person name="Diallinas G."/>
            <person name="Emri T."/>
            <person name="Fekete E."/>
            <person name="Flipphi M."/>
            <person name="Freyberg S."/>
            <person name="Gallo A."/>
            <person name="Gournas C."/>
            <person name="Habgood R."/>
            <person name="Hainaut M."/>
            <person name="Harispe M.L."/>
            <person name="Henrissat B."/>
            <person name="Hilden K.S."/>
            <person name="Hope R."/>
            <person name="Hossain A."/>
            <person name="Karabika E."/>
            <person name="Karaffa L."/>
            <person name="Karanyi Z."/>
            <person name="Krasevec N."/>
            <person name="Kuo A."/>
            <person name="Kusch H."/>
            <person name="LaButti K."/>
            <person name="Lagendijk E.L."/>
            <person name="Lapidus A."/>
            <person name="Levasseur A."/>
            <person name="Lindquist E."/>
            <person name="Lipzen A."/>
            <person name="Logrieco A.F."/>
            <person name="MacCabe A."/>
            <person name="Maekelae M.R."/>
            <person name="Malavazi I."/>
            <person name="Melin P."/>
            <person name="Meyer V."/>
            <person name="Mielnichuk N."/>
            <person name="Miskei M."/>
            <person name="Molnar A.P."/>
            <person name="Mule G."/>
            <person name="Ngan C.Y."/>
            <person name="Orejas M."/>
            <person name="Orosz E."/>
            <person name="Ouedraogo J.P."/>
            <person name="Overkamp K.M."/>
            <person name="Park H.-S."/>
            <person name="Perrone G."/>
            <person name="Piumi F."/>
            <person name="Punt P.J."/>
            <person name="Ram A.F."/>
            <person name="Ramon A."/>
            <person name="Rauscher S."/>
            <person name="Record E."/>
            <person name="Riano-Pachon D.M."/>
            <person name="Robert V."/>
            <person name="Roehrig J."/>
            <person name="Ruller R."/>
            <person name="Salamov A."/>
            <person name="Salih N.S."/>
            <person name="Samson R.A."/>
            <person name="Sandor E."/>
            <person name="Sanguinetti M."/>
            <person name="Schuetze T."/>
            <person name="Sepcic K."/>
            <person name="Shelest E."/>
            <person name="Sherlock G."/>
            <person name="Sophianopoulou V."/>
            <person name="Squina F.M."/>
            <person name="Sun H."/>
            <person name="Susca A."/>
            <person name="Todd R.B."/>
            <person name="Tsang A."/>
            <person name="Unkles S.E."/>
            <person name="van de Wiele N."/>
            <person name="van Rossen-Uffink D."/>
            <person name="Oliveira J.V."/>
            <person name="Vesth T.C."/>
            <person name="Visser J."/>
            <person name="Yu J.-H."/>
            <person name="Zhou M."/>
            <person name="Andersen M.R."/>
            <person name="Archer D.B."/>
            <person name="Baker S.E."/>
            <person name="Benoit I."/>
            <person name="Brakhage A.A."/>
            <person name="Braus G.H."/>
            <person name="Fischer R."/>
            <person name="Frisvad J.C."/>
            <person name="Goldman G.H."/>
            <person name="Houbraken J."/>
            <person name="Oakley B."/>
            <person name="Pocsi I."/>
            <person name="Scazzocchio C."/>
            <person name="Seiboth B."/>
            <person name="vanKuyk P.A."/>
            <person name="Wortman J."/>
            <person name="Dyer P.S."/>
            <person name="Grigoriev I.V."/>
        </authorList>
    </citation>
    <scope>NUCLEOTIDE SEQUENCE [LARGE SCALE GENOMIC DNA]</scope>
    <source>
        <strain evidence="3">CBS 506.65</strain>
    </source>
</reference>
<name>A0A1L9S503_9EURO</name>
<feature type="region of interest" description="Disordered" evidence="1">
    <location>
        <begin position="1"/>
        <end position="81"/>
    </location>
</feature>
<dbReference type="VEuPathDB" id="FungiDB:ASPZODRAFT_137417"/>
<feature type="compositionally biased region" description="Basic and acidic residues" evidence="1">
    <location>
        <begin position="26"/>
        <end position="43"/>
    </location>
</feature>
<dbReference type="PANTHER" id="PTHR35587:SF4">
    <property type="match status" value="1"/>
</dbReference>
<evidence type="ECO:0000313" key="2">
    <source>
        <dbReference type="EMBL" id="OJJ42230.1"/>
    </source>
</evidence>
<sequence>MANTPDARRKAQPVQSETADATPQFEPRRRPTEITERAVEPYKRIRSSQSSMAGPLTTSRAAGGGQLQGQPGWEDQEIEVSSKKEDTGLKLRLDLNLDVEVDLKASIHGDLTLSLLYVILALSIRSIL</sequence>
<dbReference type="AlphaFoldDB" id="A0A1L9S503"/>
<feature type="compositionally biased region" description="Polar residues" evidence="1">
    <location>
        <begin position="47"/>
        <end position="60"/>
    </location>
</feature>